<keyword evidence="3" id="KW-1185">Reference proteome</keyword>
<name>A0A0D6M889_9BILA</name>
<dbReference type="InterPro" id="IPR021922">
    <property type="entry name" value="Par3/HAL_N"/>
</dbReference>
<accession>A0A0D6M889</accession>
<evidence type="ECO:0000259" key="1">
    <source>
        <dbReference type="Pfam" id="PF12053"/>
    </source>
</evidence>
<protein>
    <recommendedName>
        <fullName evidence="1">Par3/HAL N-terminal domain-containing protein</fullName>
    </recommendedName>
</protein>
<evidence type="ECO:0000313" key="3">
    <source>
        <dbReference type="Proteomes" id="UP000054495"/>
    </source>
</evidence>
<reference evidence="2 3" key="1">
    <citation type="submission" date="2013-05" db="EMBL/GenBank/DDBJ databases">
        <title>Draft genome of the parasitic nematode Anyclostoma ceylanicum.</title>
        <authorList>
            <person name="Mitreva M."/>
        </authorList>
    </citation>
    <scope>NUCLEOTIDE SEQUENCE [LARGE SCALE GENOMIC DNA]</scope>
</reference>
<feature type="domain" description="Par3/HAL N-terminal" evidence="1">
    <location>
        <begin position="192"/>
        <end position="235"/>
    </location>
</feature>
<dbReference type="AlphaFoldDB" id="A0A0D6M889"/>
<evidence type="ECO:0000313" key="2">
    <source>
        <dbReference type="EMBL" id="EPB80349.1"/>
    </source>
</evidence>
<organism evidence="2 3">
    <name type="scientific">Ancylostoma ceylanicum</name>
    <dbReference type="NCBI Taxonomy" id="53326"/>
    <lineage>
        <taxon>Eukaryota</taxon>
        <taxon>Metazoa</taxon>
        <taxon>Ecdysozoa</taxon>
        <taxon>Nematoda</taxon>
        <taxon>Chromadorea</taxon>
        <taxon>Rhabditida</taxon>
        <taxon>Rhabditina</taxon>
        <taxon>Rhabditomorpha</taxon>
        <taxon>Strongyloidea</taxon>
        <taxon>Ancylostomatidae</taxon>
        <taxon>Ancylostomatinae</taxon>
        <taxon>Ancylostoma</taxon>
    </lineage>
</organism>
<sequence>MPCLAGTSDDALAMAMFKHEAPYECELLSTWCSAAVYKQSIFGLKDLCSLILNYRRTAESSSSSPTGAYFYVVSRRIHSSANSFAALHTHKSKKHRMSPVGRTSCSPLGHPNALRKPVSESILTACVSQCSSHMRPQNGKLSSREVSEFMQQCSPDTEQRARHRAYVMFAGFGPTVVVPPLDPLPQTSMKRRVTVHFGDVRVVVPCQDENTTVADLAEAAIIRYKKATGKYERGVVSKLSEGVMNGVNTQAWIGHHRRARFVRFRHLVVLERPGFSVPARLRMCAWMFGELEDVVATSAMTQTSW</sequence>
<dbReference type="Pfam" id="PF12053">
    <property type="entry name" value="Par3_HAL_N_term"/>
    <property type="match status" value="1"/>
</dbReference>
<gene>
    <name evidence="2" type="ORF">ANCCEY_00606</name>
</gene>
<dbReference type="EMBL" id="KE124781">
    <property type="protein sequence ID" value="EPB80349.1"/>
    <property type="molecule type" value="Genomic_DNA"/>
</dbReference>
<dbReference type="Proteomes" id="UP000054495">
    <property type="component" value="Unassembled WGS sequence"/>
</dbReference>
<proteinExistence type="predicted"/>
<dbReference type="Gene3D" id="3.10.20.90">
    <property type="entry name" value="Phosphatidylinositol 3-kinase Catalytic Subunit, Chain A, domain 1"/>
    <property type="match status" value="1"/>
</dbReference>